<keyword evidence="5" id="KW-0269">Exonuclease</keyword>
<keyword evidence="6" id="KW-0460">Magnesium</keyword>
<dbReference type="SUPFAM" id="SSF53098">
    <property type="entry name" value="Ribonuclease H-like"/>
    <property type="match status" value="1"/>
</dbReference>
<feature type="domain" description="3'-5' exonuclease" evidence="11">
    <location>
        <begin position="108"/>
        <end position="294"/>
    </location>
</feature>
<protein>
    <recommendedName>
        <fullName evidence="8">3'-5' exonuclease</fullName>
    </recommendedName>
    <alternativeName>
        <fullName evidence="9">Werner Syndrome-like exonuclease</fullName>
    </alternativeName>
</protein>
<dbReference type="GO" id="GO:0046872">
    <property type="term" value="F:metal ion binding"/>
    <property type="evidence" value="ECO:0007669"/>
    <property type="project" value="UniProtKB-KW"/>
</dbReference>
<evidence type="ECO:0000256" key="2">
    <source>
        <dbReference type="ARBA" id="ARBA00022722"/>
    </source>
</evidence>
<keyword evidence="13" id="KW-1185">Reference proteome</keyword>
<dbReference type="FunFam" id="3.30.420.10:FF:000114">
    <property type="entry name" value="Werner Syndrome-like exonuclease"/>
    <property type="match status" value="1"/>
</dbReference>
<comment type="caution">
    <text evidence="12">The sequence shown here is derived from an EMBL/GenBank/DDBJ whole genome shotgun (WGS) entry which is preliminary data.</text>
</comment>
<gene>
    <name evidence="12" type="ORF">QN277_027507</name>
</gene>
<dbReference type="InterPro" id="IPR002562">
    <property type="entry name" value="3'-5'_exonuclease_dom"/>
</dbReference>
<keyword evidence="7" id="KW-0539">Nucleus</keyword>
<organism evidence="12 13">
    <name type="scientific">Acacia crassicarpa</name>
    <name type="common">northern wattle</name>
    <dbReference type="NCBI Taxonomy" id="499986"/>
    <lineage>
        <taxon>Eukaryota</taxon>
        <taxon>Viridiplantae</taxon>
        <taxon>Streptophyta</taxon>
        <taxon>Embryophyta</taxon>
        <taxon>Tracheophyta</taxon>
        <taxon>Spermatophyta</taxon>
        <taxon>Magnoliopsida</taxon>
        <taxon>eudicotyledons</taxon>
        <taxon>Gunneridae</taxon>
        <taxon>Pentapetalae</taxon>
        <taxon>rosids</taxon>
        <taxon>fabids</taxon>
        <taxon>Fabales</taxon>
        <taxon>Fabaceae</taxon>
        <taxon>Caesalpinioideae</taxon>
        <taxon>mimosoid clade</taxon>
        <taxon>Acacieae</taxon>
        <taxon>Acacia</taxon>
    </lineage>
</organism>
<name>A0AAE1K838_9FABA</name>
<dbReference type="PANTHER" id="PTHR13620:SF109">
    <property type="entry name" value="3'-5' EXONUCLEASE"/>
    <property type="match status" value="1"/>
</dbReference>
<accession>A0AAE1K838</accession>
<evidence type="ECO:0000313" key="13">
    <source>
        <dbReference type="Proteomes" id="UP001293593"/>
    </source>
</evidence>
<dbReference type="GO" id="GO:0008408">
    <property type="term" value="F:3'-5' exonuclease activity"/>
    <property type="evidence" value="ECO:0007669"/>
    <property type="project" value="InterPro"/>
</dbReference>
<evidence type="ECO:0000256" key="3">
    <source>
        <dbReference type="ARBA" id="ARBA00022723"/>
    </source>
</evidence>
<dbReference type="Proteomes" id="UP001293593">
    <property type="component" value="Unassembled WGS sequence"/>
</dbReference>
<sequence>MESRESPSRPPSFTFDWDDEPLSEQDLRAIEAIEDQFQSSLPTKRPLSATQDHCVTALSSPATDSSRRIRRRLPKSIVALQHPLPFSLSPCQGYSKMRLPILKFAGEILYSQTASGVEKAVLELLNVLNGKKRNVEQMALGLDIEWRPSFRRGVPNGKVAVMQLCDGTDRCHVLHVIHSGIPSSLELLLEDPTILKVGVGIGGDARKFFKDYKISIKGVKDISFLAKQKLVGDIQSFGLSSLTEKLLSKQLKKPSNIRLGNWEALPLSEQQLHYAATDAYASWYLYQVIRDLPDPPVAAVEATVEDIKQQ</sequence>
<keyword evidence="2" id="KW-0540">Nuclease</keyword>
<evidence type="ECO:0000256" key="10">
    <source>
        <dbReference type="SAM" id="MobiDB-lite"/>
    </source>
</evidence>
<evidence type="ECO:0000256" key="7">
    <source>
        <dbReference type="ARBA" id="ARBA00023242"/>
    </source>
</evidence>
<evidence type="ECO:0000256" key="8">
    <source>
        <dbReference type="ARBA" id="ARBA00040531"/>
    </source>
</evidence>
<dbReference type="InterPro" id="IPR036397">
    <property type="entry name" value="RNaseH_sf"/>
</dbReference>
<dbReference type="SMART" id="SM00474">
    <property type="entry name" value="35EXOc"/>
    <property type="match status" value="1"/>
</dbReference>
<dbReference type="Pfam" id="PF01612">
    <property type="entry name" value="DNA_pol_A_exo1"/>
    <property type="match status" value="1"/>
</dbReference>
<dbReference type="EMBL" id="JAWXYG010000008">
    <property type="protein sequence ID" value="KAK4266615.1"/>
    <property type="molecule type" value="Genomic_DNA"/>
</dbReference>
<dbReference type="Gene3D" id="3.30.420.10">
    <property type="entry name" value="Ribonuclease H-like superfamily/Ribonuclease H"/>
    <property type="match status" value="1"/>
</dbReference>
<evidence type="ECO:0000256" key="5">
    <source>
        <dbReference type="ARBA" id="ARBA00022839"/>
    </source>
</evidence>
<evidence type="ECO:0000313" key="12">
    <source>
        <dbReference type="EMBL" id="KAK4266615.1"/>
    </source>
</evidence>
<keyword evidence="4" id="KW-0378">Hydrolase</keyword>
<evidence type="ECO:0000256" key="4">
    <source>
        <dbReference type="ARBA" id="ARBA00022801"/>
    </source>
</evidence>
<dbReference type="InterPro" id="IPR051132">
    <property type="entry name" value="3-5_Exonuclease_domain"/>
</dbReference>
<keyword evidence="3" id="KW-0479">Metal-binding</keyword>
<dbReference type="AlphaFoldDB" id="A0AAE1K838"/>
<evidence type="ECO:0000256" key="1">
    <source>
        <dbReference type="ARBA" id="ARBA00004123"/>
    </source>
</evidence>
<dbReference type="GO" id="GO:0006139">
    <property type="term" value="P:nucleobase-containing compound metabolic process"/>
    <property type="evidence" value="ECO:0007669"/>
    <property type="project" value="InterPro"/>
</dbReference>
<evidence type="ECO:0000256" key="9">
    <source>
        <dbReference type="ARBA" id="ARBA00042761"/>
    </source>
</evidence>
<dbReference type="GO" id="GO:0003676">
    <property type="term" value="F:nucleic acid binding"/>
    <property type="evidence" value="ECO:0007669"/>
    <property type="project" value="InterPro"/>
</dbReference>
<dbReference type="CDD" id="cd06141">
    <property type="entry name" value="WRN_exo"/>
    <property type="match status" value="1"/>
</dbReference>
<comment type="subcellular location">
    <subcellularLocation>
        <location evidence="1">Nucleus</location>
    </subcellularLocation>
</comment>
<dbReference type="GO" id="GO:0005634">
    <property type="term" value="C:nucleus"/>
    <property type="evidence" value="ECO:0007669"/>
    <property type="project" value="UniProtKB-SubCell"/>
</dbReference>
<dbReference type="PANTHER" id="PTHR13620">
    <property type="entry name" value="3-5 EXONUCLEASE"/>
    <property type="match status" value="1"/>
</dbReference>
<evidence type="ECO:0000256" key="6">
    <source>
        <dbReference type="ARBA" id="ARBA00022842"/>
    </source>
</evidence>
<feature type="region of interest" description="Disordered" evidence="10">
    <location>
        <begin position="1"/>
        <end position="21"/>
    </location>
</feature>
<evidence type="ECO:0000259" key="11">
    <source>
        <dbReference type="SMART" id="SM00474"/>
    </source>
</evidence>
<dbReference type="InterPro" id="IPR012337">
    <property type="entry name" value="RNaseH-like_sf"/>
</dbReference>
<proteinExistence type="predicted"/>
<reference evidence="12" key="1">
    <citation type="submission" date="2023-10" db="EMBL/GenBank/DDBJ databases">
        <title>Chromosome-level genome of the transformable northern wattle, Acacia crassicarpa.</title>
        <authorList>
            <person name="Massaro I."/>
            <person name="Sinha N.R."/>
            <person name="Poethig S."/>
            <person name="Leichty A.R."/>
        </authorList>
    </citation>
    <scope>NUCLEOTIDE SEQUENCE</scope>
    <source>
        <strain evidence="12">Acra3RX</strain>
        <tissue evidence="12">Leaf</tissue>
    </source>
</reference>